<dbReference type="InterPro" id="IPR015421">
    <property type="entry name" value="PyrdxlP-dep_Trfase_major"/>
</dbReference>
<proteinExistence type="inferred from homology"/>
<gene>
    <name evidence="4" type="ORF">PsYK624_012280</name>
</gene>
<dbReference type="EMBL" id="BPQB01000002">
    <property type="protein sequence ID" value="GJE85150.1"/>
    <property type="molecule type" value="Genomic_DNA"/>
</dbReference>
<dbReference type="Gene3D" id="3.90.1150.10">
    <property type="entry name" value="Aspartate Aminotransferase, domain 1"/>
    <property type="match status" value="1"/>
</dbReference>
<evidence type="ECO:0000256" key="3">
    <source>
        <dbReference type="RuleBase" id="RU362118"/>
    </source>
</evidence>
<dbReference type="OrthoDB" id="10047078at2759"/>
<dbReference type="Proteomes" id="UP000703269">
    <property type="component" value="Unassembled WGS sequence"/>
</dbReference>
<dbReference type="PANTHER" id="PTHR42699">
    <property type="match status" value="1"/>
</dbReference>
<dbReference type="InterPro" id="IPR000277">
    <property type="entry name" value="Cys/Met-Metab_PyrdxlP-dep_enz"/>
</dbReference>
<dbReference type="GO" id="GO:0003962">
    <property type="term" value="F:cystathionine gamma-synthase activity"/>
    <property type="evidence" value="ECO:0007669"/>
    <property type="project" value="TreeGrafter"/>
</dbReference>
<dbReference type="InterPro" id="IPR015422">
    <property type="entry name" value="PyrdxlP-dep_Trfase_small"/>
</dbReference>
<comment type="similarity">
    <text evidence="3">Belongs to the trans-sulfuration enzymes family.</text>
</comment>
<evidence type="ECO:0000313" key="5">
    <source>
        <dbReference type="Proteomes" id="UP000703269"/>
    </source>
</evidence>
<dbReference type="GO" id="GO:0030170">
    <property type="term" value="F:pyridoxal phosphate binding"/>
    <property type="evidence" value="ECO:0007669"/>
    <property type="project" value="InterPro"/>
</dbReference>
<dbReference type="InterPro" id="IPR051750">
    <property type="entry name" value="Trans-sulfuration_enzymes"/>
</dbReference>
<keyword evidence="4" id="KW-0808">Transferase</keyword>
<sequence>MEPILDFKHVGDPIPAGDHSIVMYMPTWDETLSFKRNEPETVQRIRTGYPRFFMPHVVRKLTKRLEETFALSSERAVLLRSLVGAEACRAFIASQAGAEAHIKAFQPLSPCSDSQIFMVIFPEAAMPTALTFWQHTGFGVSSRFAELYLLFLDSLRNPPAVLEDSLLAQKREQGRPIARGAAGPKAVIQDRVARLITHNMECDIHRGPKTSLLPVTADDVFLYPTGVTAIWTAHQLLLSTLGLQKSVCFGFPYTDTLKILEKWGPGCHFYPDGNEADLKSLEAMLASERARSPSEAPVLALFTESTSNPLLRSVDLPRLRALADEYGFAIVIDETIGNFANVDVLPYADMVVTSLTKIFSGRANTMGGSIVLNPLRRHYTALKGALERTWEDLFFEPDAEVLEFNSRTFCARAAQIDTNAEALCDFLRAHGSTVVAQLNYPKWQTRALYDAARSTYAGGARGGFGGLFSLVFRAPRAAHAFFDALACAKGPSLGTNFTLATPYVLFSHWHEQEWAASHGVPADLVRLSVGTEDTQELLDMVAVALRAAEMAYAEGSEGESAVAAALV</sequence>
<dbReference type="Pfam" id="PF01053">
    <property type="entry name" value="Cys_Met_Meta_PP"/>
    <property type="match status" value="1"/>
</dbReference>
<evidence type="ECO:0000313" key="4">
    <source>
        <dbReference type="EMBL" id="GJE85150.1"/>
    </source>
</evidence>
<dbReference type="InterPro" id="IPR015424">
    <property type="entry name" value="PyrdxlP-dep_Trfase"/>
</dbReference>
<dbReference type="PANTHER" id="PTHR42699:SF1">
    <property type="entry name" value="CYSTATHIONINE GAMMA-SYNTHASE-RELATED"/>
    <property type="match status" value="1"/>
</dbReference>
<keyword evidence="2 3" id="KW-0663">Pyridoxal phosphate</keyword>
<dbReference type="Gene3D" id="3.40.640.10">
    <property type="entry name" value="Type I PLP-dependent aspartate aminotransferase-like (Major domain)"/>
    <property type="match status" value="1"/>
</dbReference>
<reference evidence="4 5" key="1">
    <citation type="submission" date="2021-08" db="EMBL/GenBank/DDBJ databases">
        <title>Draft Genome Sequence of Phanerochaete sordida strain YK-624.</title>
        <authorList>
            <person name="Mori T."/>
            <person name="Dohra H."/>
            <person name="Suzuki T."/>
            <person name="Kawagishi H."/>
            <person name="Hirai H."/>
        </authorList>
    </citation>
    <scope>NUCLEOTIDE SEQUENCE [LARGE SCALE GENOMIC DNA]</scope>
    <source>
        <strain evidence="4 5">YK-624</strain>
    </source>
</reference>
<comment type="cofactor">
    <cofactor evidence="1 3">
        <name>pyridoxal 5'-phosphate</name>
        <dbReference type="ChEBI" id="CHEBI:597326"/>
    </cofactor>
</comment>
<evidence type="ECO:0000256" key="2">
    <source>
        <dbReference type="ARBA" id="ARBA00022898"/>
    </source>
</evidence>
<dbReference type="AlphaFoldDB" id="A0A9P3L7M9"/>
<keyword evidence="5" id="KW-1185">Reference proteome</keyword>
<evidence type="ECO:0000256" key="1">
    <source>
        <dbReference type="ARBA" id="ARBA00001933"/>
    </source>
</evidence>
<name>A0A9P3L7M9_9APHY</name>
<accession>A0A9P3L7M9</accession>
<protein>
    <submittedName>
        <fullName evidence="4">PLP-dependent transferase</fullName>
    </submittedName>
</protein>
<comment type="caution">
    <text evidence="4">The sequence shown here is derived from an EMBL/GenBank/DDBJ whole genome shotgun (WGS) entry which is preliminary data.</text>
</comment>
<dbReference type="GO" id="GO:0019346">
    <property type="term" value="P:transsulfuration"/>
    <property type="evidence" value="ECO:0007669"/>
    <property type="project" value="InterPro"/>
</dbReference>
<dbReference type="SUPFAM" id="SSF53383">
    <property type="entry name" value="PLP-dependent transferases"/>
    <property type="match status" value="1"/>
</dbReference>
<organism evidence="4 5">
    <name type="scientific">Phanerochaete sordida</name>
    <dbReference type="NCBI Taxonomy" id="48140"/>
    <lineage>
        <taxon>Eukaryota</taxon>
        <taxon>Fungi</taxon>
        <taxon>Dikarya</taxon>
        <taxon>Basidiomycota</taxon>
        <taxon>Agaricomycotina</taxon>
        <taxon>Agaricomycetes</taxon>
        <taxon>Polyporales</taxon>
        <taxon>Phanerochaetaceae</taxon>
        <taxon>Phanerochaete</taxon>
    </lineage>
</organism>